<evidence type="ECO:0000313" key="4">
    <source>
        <dbReference type="EMBL" id="CAI9592071.1"/>
    </source>
</evidence>
<dbReference type="Proteomes" id="UP001162483">
    <property type="component" value="Unassembled WGS sequence"/>
</dbReference>
<dbReference type="EMBL" id="CATNWA010016371">
    <property type="protein sequence ID" value="CAI9592071.1"/>
    <property type="molecule type" value="Genomic_DNA"/>
</dbReference>
<reference evidence="4" key="1">
    <citation type="submission" date="2023-05" db="EMBL/GenBank/DDBJ databases">
        <authorList>
            <person name="Stuckert A."/>
        </authorList>
    </citation>
    <scope>NUCLEOTIDE SEQUENCE</scope>
</reference>
<protein>
    <recommendedName>
        <fullName evidence="1">Serine/threonine-protein kinase PLK1</fullName>
    </recommendedName>
    <alternativeName>
        <fullName evidence="2">Polo-like kinase 1</fullName>
    </alternativeName>
</protein>
<dbReference type="SUPFAM" id="SSF56112">
    <property type="entry name" value="Protein kinase-like (PK-like)"/>
    <property type="match status" value="1"/>
</dbReference>
<dbReference type="Gene3D" id="1.10.510.10">
    <property type="entry name" value="Transferase(Phosphotransferase) domain 1"/>
    <property type="match status" value="1"/>
</dbReference>
<dbReference type="InterPro" id="IPR011009">
    <property type="entry name" value="Kinase-like_dom_sf"/>
</dbReference>
<comment type="caution">
    <text evidence="4">The sequence shown here is derived from an EMBL/GenBank/DDBJ whole genome shotgun (WGS) entry which is preliminary data.</text>
</comment>
<feature type="domain" description="Protein kinase" evidence="3">
    <location>
        <begin position="1"/>
        <end position="64"/>
    </location>
</feature>
<dbReference type="PANTHER" id="PTHR24345:SF93">
    <property type="entry name" value="SERINE_THREONINE-PROTEIN KINASE PLK1"/>
    <property type="match status" value="1"/>
</dbReference>
<dbReference type="InterPro" id="IPR000719">
    <property type="entry name" value="Prot_kinase_dom"/>
</dbReference>
<evidence type="ECO:0000259" key="3">
    <source>
        <dbReference type="PROSITE" id="PS50011"/>
    </source>
</evidence>
<accession>A0ABN9F7E5</accession>
<proteinExistence type="predicted"/>
<keyword evidence="5" id="KW-1185">Reference proteome</keyword>
<evidence type="ECO:0000256" key="2">
    <source>
        <dbReference type="ARBA" id="ARBA00030335"/>
    </source>
</evidence>
<name>A0ABN9F7E5_9NEOB</name>
<evidence type="ECO:0000313" key="5">
    <source>
        <dbReference type="Proteomes" id="UP001162483"/>
    </source>
</evidence>
<gene>
    <name evidence="4" type="ORF">SPARVUS_LOCUS11307022</name>
</gene>
<dbReference type="PROSITE" id="PS50011">
    <property type="entry name" value="PROTEIN_KINASE_DOM"/>
    <property type="match status" value="1"/>
</dbReference>
<sequence length="98" mass="11094">YTLLVGKPPFETSCLKETYIRIKKNEYSIPKHINPVAAALIQRMLRADPTTRPTIDELLNDEFFTSGYIPSRLPTTCLTVPPRFSIAPSSIDPSFRKP</sequence>
<evidence type="ECO:0000256" key="1">
    <source>
        <dbReference type="ARBA" id="ARBA00020241"/>
    </source>
</evidence>
<feature type="non-terminal residue" evidence="4">
    <location>
        <position position="1"/>
    </location>
</feature>
<feature type="non-terminal residue" evidence="4">
    <location>
        <position position="98"/>
    </location>
</feature>
<dbReference type="PANTHER" id="PTHR24345">
    <property type="entry name" value="SERINE/THREONINE-PROTEIN KINASE PLK"/>
    <property type="match status" value="1"/>
</dbReference>
<organism evidence="4 5">
    <name type="scientific">Staurois parvus</name>
    <dbReference type="NCBI Taxonomy" id="386267"/>
    <lineage>
        <taxon>Eukaryota</taxon>
        <taxon>Metazoa</taxon>
        <taxon>Chordata</taxon>
        <taxon>Craniata</taxon>
        <taxon>Vertebrata</taxon>
        <taxon>Euteleostomi</taxon>
        <taxon>Amphibia</taxon>
        <taxon>Batrachia</taxon>
        <taxon>Anura</taxon>
        <taxon>Neobatrachia</taxon>
        <taxon>Ranoidea</taxon>
        <taxon>Ranidae</taxon>
        <taxon>Staurois</taxon>
    </lineage>
</organism>